<dbReference type="EMBL" id="JH993895">
    <property type="protein sequence ID" value="ELQ75966.1"/>
    <property type="molecule type" value="Genomic_DNA"/>
</dbReference>
<dbReference type="OrthoDB" id="2192592at2759"/>
<evidence type="ECO:0000313" key="1">
    <source>
        <dbReference type="EMBL" id="ELQ75966.1"/>
    </source>
</evidence>
<protein>
    <submittedName>
        <fullName evidence="1">Uncharacterized protein</fullName>
    </submittedName>
</protein>
<evidence type="ECO:0000313" key="2">
    <source>
        <dbReference type="Proteomes" id="UP000011185"/>
    </source>
</evidence>
<accession>L7JY30</accession>
<dbReference type="HOGENOM" id="CLU_105931_0_0_1"/>
<dbReference type="AlphaFoldDB" id="L7JY30"/>
<proteinExistence type="predicted"/>
<organism evidence="1 2">
    <name type="scientific">Trachipleistophora hominis</name>
    <name type="common">Microsporidian parasite</name>
    <dbReference type="NCBI Taxonomy" id="72359"/>
    <lineage>
        <taxon>Eukaryota</taxon>
        <taxon>Fungi</taxon>
        <taxon>Fungi incertae sedis</taxon>
        <taxon>Microsporidia</taxon>
        <taxon>Pleistophoridae</taxon>
        <taxon>Trachipleistophora</taxon>
    </lineage>
</organism>
<dbReference type="OMA" id="MERMDIF"/>
<reference evidence="1 2" key="1">
    <citation type="journal article" date="2012" name="PLoS Pathog.">
        <title>The genome of the obligate intracellular parasite Trachipleistophora hominis: new insights into microsporidian genome dynamics and reductive evolution.</title>
        <authorList>
            <person name="Heinz E."/>
            <person name="Williams T.A."/>
            <person name="Nakjang S."/>
            <person name="Noel C.J."/>
            <person name="Swan D.C."/>
            <person name="Goldberg A.V."/>
            <person name="Harris S.R."/>
            <person name="Weinmaier T."/>
            <person name="Markert S."/>
            <person name="Becher D."/>
            <person name="Bernhardt J."/>
            <person name="Dagan T."/>
            <person name="Hacker C."/>
            <person name="Lucocq J.M."/>
            <person name="Schweder T."/>
            <person name="Rattei T."/>
            <person name="Hall N."/>
            <person name="Hirt R.P."/>
            <person name="Embley T.M."/>
        </authorList>
    </citation>
    <scope>NUCLEOTIDE SEQUENCE [LARGE SCALE GENOMIC DNA]</scope>
</reference>
<dbReference type="VEuPathDB" id="MicrosporidiaDB:THOM_1070"/>
<gene>
    <name evidence="1" type="ORF">THOM_1070</name>
</gene>
<dbReference type="InParanoid" id="L7JY30"/>
<sequence>MHKIELEEQIIDKLEQIDQTFSSINKVLKDINTKIQQLSQTTTAITTNSSPWLNFFSTDTPSIAPEDHTSSDATHKYDVSVDDGLHSFDVEELPETFSSKHVRMIYAYVEGRGQVGLEEVYGEFGDVEVERMDIYIEMMIFKRFLGCRNGVLYAKRRSD</sequence>
<dbReference type="Proteomes" id="UP000011185">
    <property type="component" value="Unassembled WGS sequence"/>
</dbReference>
<dbReference type="STRING" id="72359.L7JY30"/>
<keyword evidence="2" id="KW-1185">Reference proteome</keyword>
<name>L7JY30_TRAHO</name>